<dbReference type="AlphaFoldDB" id="A0A9W7FLD3"/>
<dbReference type="EMBL" id="BRXW01000217">
    <property type="protein sequence ID" value="GMI14707.1"/>
    <property type="molecule type" value="Genomic_DNA"/>
</dbReference>
<evidence type="ECO:0000259" key="3">
    <source>
        <dbReference type="Pfam" id="PF01103"/>
    </source>
</evidence>
<proteinExistence type="predicted"/>
<accession>A0A9W7FLD3</accession>
<keyword evidence="5" id="KW-1185">Reference proteome</keyword>
<sequence length="486" mass="52343">MPVSAKTPVYFHSFSYITSNDPPLFSKTSKPASKSTNDLFLESCLLSSGVTSSKTIGSLNTSISTFVTDMHDTECYEKFNATLEPAKDESGNIIPQAVHVKLEAKEKNWYRIHIGGDLKQSTDGISGGGSMGSSNLTIPEVQMTSSLTLRNLSGSCGLSKVAYNVSQTGSTSFNLGHVQPVFNEVVGKGERRYGVEYDEVDWEEERSYRETKKGVYASFRKGSAPSSTGSYLQTNWSLTLRNILPTLHPTIPYAHSSPSEIISESGPNLKHSLKLTAASNGAYLRKDKYVPGRGIDSKLELEFAGPPGDTGFIKSEFSSSLHIPLYSSLLTHHICLNSGILKVLNFGGLCNPVSNVSDRFFGGGVLRGFKKGGIGPRCKTEGEGGTLGGEVYHNASFQLSTPFPHPVIEEMGGRVFCFTNFMALSNLKDVASIKAVKDSTRVSVGAGVAVPLASLGRLEASWSKVLRKGEGDLVQPMQFGLNFCVG</sequence>
<keyword evidence="2" id="KW-0472">Membrane</keyword>
<dbReference type="Pfam" id="PF01103">
    <property type="entry name" value="Omp85"/>
    <property type="match status" value="1"/>
</dbReference>
<name>A0A9W7FLD3_9STRA</name>
<gene>
    <name evidence="4" type="ORF">TrLO_g12515</name>
</gene>
<reference evidence="5" key="1">
    <citation type="journal article" date="2023" name="Commun. Biol.">
        <title>Genome analysis of Parmales, the sister group of diatoms, reveals the evolutionary specialization of diatoms from phago-mixotrophs to photoautotrophs.</title>
        <authorList>
            <person name="Ban H."/>
            <person name="Sato S."/>
            <person name="Yoshikawa S."/>
            <person name="Yamada K."/>
            <person name="Nakamura Y."/>
            <person name="Ichinomiya M."/>
            <person name="Sato N."/>
            <person name="Blanc-Mathieu R."/>
            <person name="Endo H."/>
            <person name="Kuwata A."/>
            <person name="Ogata H."/>
        </authorList>
    </citation>
    <scope>NUCLEOTIDE SEQUENCE [LARGE SCALE GENOMIC DNA]</scope>
    <source>
        <strain evidence="5">NIES 3700</strain>
    </source>
</reference>
<dbReference type="Gene3D" id="2.40.160.50">
    <property type="entry name" value="membrane protein fhac: a member of the omp85/tpsb transporter family"/>
    <property type="match status" value="1"/>
</dbReference>
<dbReference type="GO" id="GO:0019867">
    <property type="term" value="C:outer membrane"/>
    <property type="evidence" value="ECO:0007669"/>
    <property type="project" value="InterPro"/>
</dbReference>
<evidence type="ECO:0000256" key="2">
    <source>
        <dbReference type="ARBA" id="ARBA00023136"/>
    </source>
</evidence>
<protein>
    <recommendedName>
        <fullName evidence="3">Bacterial surface antigen (D15) domain-containing protein</fullName>
    </recommendedName>
</protein>
<dbReference type="Proteomes" id="UP001165122">
    <property type="component" value="Unassembled WGS sequence"/>
</dbReference>
<dbReference type="InterPro" id="IPR000184">
    <property type="entry name" value="Bac_surfAg_D15"/>
</dbReference>
<evidence type="ECO:0000313" key="4">
    <source>
        <dbReference type="EMBL" id="GMI14707.1"/>
    </source>
</evidence>
<evidence type="ECO:0000256" key="1">
    <source>
        <dbReference type="ARBA" id="ARBA00004370"/>
    </source>
</evidence>
<evidence type="ECO:0000313" key="5">
    <source>
        <dbReference type="Proteomes" id="UP001165122"/>
    </source>
</evidence>
<comment type="subcellular location">
    <subcellularLocation>
        <location evidence="1">Membrane</location>
    </subcellularLocation>
</comment>
<organism evidence="4 5">
    <name type="scientific">Triparma laevis f. longispina</name>
    <dbReference type="NCBI Taxonomy" id="1714387"/>
    <lineage>
        <taxon>Eukaryota</taxon>
        <taxon>Sar</taxon>
        <taxon>Stramenopiles</taxon>
        <taxon>Ochrophyta</taxon>
        <taxon>Bolidophyceae</taxon>
        <taxon>Parmales</taxon>
        <taxon>Triparmaceae</taxon>
        <taxon>Triparma</taxon>
    </lineage>
</organism>
<comment type="caution">
    <text evidence="4">The sequence shown here is derived from an EMBL/GenBank/DDBJ whole genome shotgun (WGS) entry which is preliminary data.</text>
</comment>
<dbReference type="OrthoDB" id="1724197at2759"/>
<feature type="domain" description="Bacterial surface antigen (D15)" evidence="3">
    <location>
        <begin position="160"/>
        <end position="481"/>
    </location>
</feature>